<gene>
    <name evidence="1" type="ORF">ACFFGV_05030</name>
</gene>
<accession>A0ABV6LKP4</accession>
<dbReference type="EMBL" id="JBHLTP010000003">
    <property type="protein sequence ID" value="MFC0522955.1"/>
    <property type="molecule type" value="Genomic_DNA"/>
</dbReference>
<organism evidence="1 2">
    <name type="scientific">Pontibacillus salicampi</name>
    <dbReference type="NCBI Taxonomy" id="1449801"/>
    <lineage>
        <taxon>Bacteria</taxon>
        <taxon>Bacillati</taxon>
        <taxon>Bacillota</taxon>
        <taxon>Bacilli</taxon>
        <taxon>Bacillales</taxon>
        <taxon>Bacillaceae</taxon>
        <taxon>Pontibacillus</taxon>
    </lineage>
</organism>
<reference evidence="1 2" key="1">
    <citation type="submission" date="2024-09" db="EMBL/GenBank/DDBJ databases">
        <authorList>
            <person name="Sun Q."/>
            <person name="Mori K."/>
        </authorList>
    </citation>
    <scope>NUCLEOTIDE SEQUENCE [LARGE SCALE GENOMIC DNA]</scope>
    <source>
        <strain evidence="1 2">NCAIM B.02529</strain>
    </source>
</reference>
<protein>
    <submittedName>
        <fullName evidence="1">Uncharacterized protein</fullName>
    </submittedName>
</protein>
<comment type="caution">
    <text evidence="1">The sequence shown here is derived from an EMBL/GenBank/DDBJ whole genome shotgun (WGS) entry which is preliminary data.</text>
</comment>
<keyword evidence="2" id="KW-1185">Reference proteome</keyword>
<proteinExistence type="predicted"/>
<evidence type="ECO:0000313" key="2">
    <source>
        <dbReference type="Proteomes" id="UP001589836"/>
    </source>
</evidence>
<sequence length="46" mass="4980">MNKNIVRDGQLFMVIGLFSDASTVSTIVKGKSVLIATLAVLAYRHT</sequence>
<name>A0ABV6LKP4_9BACI</name>
<dbReference type="Proteomes" id="UP001589836">
    <property type="component" value="Unassembled WGS sequence"/>
</dbReference>
<evidence type="ECO:0000313" key="1">
    <source>
        <dbReference type="EMBL" id="MFC0522955.1"/>
    </source>
</evidence>